<gene>
    <name evidence="1" type="ORF">MNBD_GAMMA18-536</name>
</gene>
<proteinExistence type="predicted"/>
<sequence>MSKKPSRWDNSNRAIEALKKAATQKKSTQVIFELGDADDHFRMAACQNGLSPSDQLRSIFGLEQAKKKRPRLSLSLSDHDWSTLASRYGLKVVNKIAIRKRMEQELTEHVIRMPS</sequence>
<evidence type="ECO:0000313" key="1">
    <source>
        <dbReference type="EMBL" id="VAW87986.1"/>
    </source>
</evidence>
<organism evidence="1">
    <name type="scientific">hydrothermal vent metagenome</name>
    <dbReference type="NCBI Taxonomy" id="652676"/>
    <lineage>
        <taxon>unclassified sequences</taxon>
        <taxon>metagenomes</taxon>
        <taxon>ecological metagenomes</taxon>
    </lineage>
</organism>
<reference evidence="1" key="1">
    <citation type="submission" date="2018-06" db="EMBL/GenBank/DDBJ databases">
        <authorList>
            <person name="Zhirakovskaya E."/>
        </authorList>
    </citation>
    <scope>NUCLEOTIDE SEQUENCE</scope>
</reference>
<protein>
    <submittedName>
        <fullName evidence="1">Uncharacterized protein</fullName>
    </submittedName>
</protein>
<name>A0A3B1A502_9ZZZZ</name>
<dbReference type="AlphaFoldDB" id="A0A3B1A502"/>
<accession>A0A3B1A502</accession>
<dbReference type="EMBL" id="UOFP01000205">
    <property type="protein sequence ID" value="VAW87986.1"/>
    <property type="molecule type" value="Genomic_DNA"/>
</dbReference>